<dbReference type="InterPro" id="IPR007621">
    <property type="entry name" value="TPM_dom"/>
</dbReference>
<evidence type="ECO:0000259" key="2">
    <source>
        <dbReference type="Pfam" id="PF04536"/>
    </source>
</evidence>
<dbReference type="HOGENOM" id="CLU_035211_1_2_7"/>
<dbReference type="Proteomes" id="UP000011721">
    <property type="component" value="Chromosome"/>
</dbReference>
<keyword evidence="1" id="KW-0812">Transmembrane</keyword>
<feature type="transmembrane region" description="Helical" evidence="1">
    <location>
        <begin position="209"/>
        <end position="226"/>
    </location>
</feature>
<proteinExistence type="predicted"/>
<keyword evidence="4" id="KW-1185">Reference proteome</keyword>
<keyword evidence="1" id="KW-0472">Membrane</keyword>
<organism evidence="3 4">
    <name type="scientific">Desulfocapsa sulfexigens (strain DSM 10523 / SB164P1)</name>
    <dbReference type="NCBI Taxonomy" id="1167006"/>
    <lineage>
        <taxon>Bacteria</taxon>
        <taxon>Pseudomonadati</taxon>
        <taxon>Thermodesulfobacteriota</taxon>
        <taxon>Desulfobulbia</taxon>
        <taxon>Desulfobulbales</taxon>
        <taxon>Desulfocapsaceae</taxon>
        <taxon>Desulfocapsa</taxon>
    </lineage>
</organism>
<dbReference type="PATRIC" id="fig|1167006.5.peg.2533"/>
<dbReference type="KEGG" id="dsf:UWK_02334"/>
<protein>
    <submittedName>
        <fullName evidence="3">Beta-propeller domain-containing protein, methanol dehydrogenase</fullName>
    </submittedName>
</protein>
<dbReference type="EMBL" id="CP003985">
    <property type="protein sequence ID" value="AGF78874.1"/>
    <property type="molecule type" value="Genomic_DNA"/>
</dbReference>
<dbReference type="eggNOG" id="COG1512">
    <property type="taxonomic scope" value="Bacteria"/>
</dbReference>
<feature type="transmembrane region" description="Helical" evidence="1">
    <location>
        <begin position="185"/>
        <end position="202"/>
    </location>
</feature>
<gene>
    <name evidence="3" type="ordered locus">UWK_02334</name>
</gene>
<evidence type="ECO:0000313" key="3">
    <source>
        <dbReference type="EMBL" id="AGF78874.1"/>
    </source>
</evidence>
<keyword evidence="1" id="KW-1133">Transmembrane helix</keyword>
<dbReference type="STRING" id="1167006.UWK_02334"/>
<accession>M1NGX4</accession>
<dbReference type="AlphaFoldDB" id="M1NGX4"/>
<dbReference type="PANTHER" id="PTHR30373">
    <property type="entry name" value="UPF0603 PROTEIN YGCG"/>
    <property type="match status" value="1"/>
</dbReference>
<dbReference type="RefSeq" id="WP_015404562.1">
    <property type="nucleotide sequence ID" value="NC_020304.1"/>
</dbReference>
<feature type="transmembrane region" description="Helical" evidence="1">
    <location>
        <begin position="232"/>
        <end position="252"/>
    </location>
</feature>
<evidence type="ECO:0000313" key="4">
    <source>
        <dbReference type="Proteomes" id="UP000011721"/>
    </source>
</evidence>
<dbReference type="Gene3D" id="3.10.310.50">
    <property type="match status" value="1"/>
</dbReference>
<dbReference type="Pfam" id="PF04536">
    <property type="entry name" value="TPM_phosphatase"/>
    <property type="match status" value="1"/>
</dbReference>
<feature type="domain" description="TPM" evidence="2">
    <location>
        <begin position="41"/>
        <end position="164"/>
    </location>
</feature>
<name>M1NGX4_DESSD</name>
<evidence type="ECO:0000256" key="1">
    <source>
        <dbReference type="SAM" id="Phobius"/>
    </source>
</evidence>
<dbReference type="PANTHER" id="PTHR30373:SF2">
    <property type="entry name" value="UPF0603 PROTEIN YGCG"/>
    <property type="match status" value="1"/>
</dbReference>
<sequence>MVAVQKFLKRELLIVLLSMTVLFFQVAPLAALEVPPLGRRVNDTAQMLSAQTRADLETLLTGFEATDSTQIVVLTIPSLEGEVLEEYSLRVVEAWKIGQKGFDNGALLLIARDERKLRIEVGYGLEGSLTDLVAGRIIGGVIVPRFKEGNYDQGIHDGVTAMVAAVKGEFVASAANTKAVNDSDPAGLIFLLIFGFSFIGRVLHKNKKVAAVVGGIGSPVLGLMFLPQLGFWLLALIPLGALAGLFVSSLSAGSGGGFYAGGGGFGRSSGGFGGGFSGGGGGFGGGGASGGW</sequence>
<reference evidence="4" key="1">
    <citation type="journal article" date="2013" name="Stand. Genomic Sci.">
        <title>Complete genome sequence of Desulfocapsa sulfexigens, a marine deltaproteobacterium specialized in disproportionating inorganic sulfur compounds.</title>
        <authorList>
            <person name="Finster K.W."/>
            <person name="Kjeldsen K.U."/>
            <person name="Kube M."/>
            <person name="Reinhardt R."/>
            <person name="Mussmann M."/>
            <person name="Amann R."/>
            <person name="Schreiber L."/>
        </authorList>
    </citation>
    <scope>NUCLEOTIDE SEQUENCE [LARGE SCALE GENOMIC DNA]</scope>
    <source>
        <strain evidence="4">DSM 10523 / SB164P1</strain>
    </source>
</reference>